<dbReference type="GeneTree" id="ENSGT00940000159040"/>
<sequence length="718" mass="79209">VEKVKYHIIILKILLRVDCPSVLKIIIFTHHSVLHPTKYGDEDTCSAMVDIMVLLDGSYSIGKANFERSKHFLSRLCDMLDINPDRVNLGVKQYSSKTKLEFPLDAYPTREELKGGSTNTGAAIESILRNGFQGAREHSPKMLLLLTDGRSQDNSMKMAYFAKNSGIILFSVGIGNPVWAELNRMASRPLDLHVFFAEQYDDAINGLYTTLTQKSLCVDVPSACRTESRMCLRTTVEALREYKGNHVCWKSHHATGQSLPYATLCPHYMCESRCYMHSTFFLFCLCPLGYGSHKICAPAAVQECAVDLLILLDGSWEMGIETFDLAKDFVSRLVLALQLQSSRVHVGLIQYTDDVHVEIGLGPHVDTDSLIESLKAILFRGGLANVIGAIEYVTRNGFSVQAGGRRTAPHVVLLLTGSPSNNSDAIMVASREAREHEVFLLPVGSEQAQAVLWAAGSPGRGYLTFHNKVDLLTRVREIRNRICSFVVTGCFGRELDLIFIMDSSVNVARQDFQLIKSFARGVIRLFDVEKKRTRVAAIIFSEKPQILFYLGTHKSEHGVHRALAIAPHLVGKPRLGKTLKKLLQYSLTPLAGARPGVTKAVVVVMGGPSFDDATETAEQLRDSGVTVLAVGTGNTTSEQLLQLSGDPLLVILVPSFNDLEHYEANLVHKICEGGRIYYPGERGGGYKGGGGGGGTKHGKSRRCRTRSRWKTERPPTCL</sequence>
<dbReference type="SUPFAM" id="SSF53300">
    <property type="entry name" value="vWA-like"/>
    <property type="match status" value="3"/>
</dbReference>
<feature type="domain" description="VWFA" evidence="2">
    <location>
        <begin position="50"/>
        <end position="211"/>
    </location>
</feature>
<evidence type="ECO:0000259" key="2">
    <source>
        <dbReference type="PROSITE" id="PS50234"/>
    </source>
</evidence>
<feature type="compositionally biased region" description="Basic and acidic residues" evidence="1">
    <location>
        <begin position="709"/>
        <end position="718"/>
    </location>
</feature>
<keyword evidence="4" id="KW-1185">Reference proteome</keyword>
<evidence type="ECO:0000313" key="4">
    <source>
        <dbReference type="Proteomes" id="UP000694388"/>
    </source>
</evidence>
<organism evidence="3 4">
    <name type="scientific">Eptatretus burgeri</name>
    <name type="common">Inshore hagfish</name>
    <dbReference type="NCBI Taxonomy" id="7764"/>
    <lineage>
        <taxon>Eukaryota</taxon>
        <taxon>Metazoa</taxon>
        <taxon>Chordata</taxon>
        <taxon>Craniata</taxon>
        <taxon>Vertebrata</taxon>
        <taxon>Cyclostomata</taxon>
        <taxon>Myxini</taxon>
        <taxon>Myxiniformes</taxon>
        <taxon>Myxinidae</taxon>
        <taxon>Eptatretinae</taxon>
        <taxon>Eptatretus</taxon>
    </lineage>
</organism>
<dbReference type="InterPro" id="IPR002035">
    <property type="entry name" value="VWF_A"/>
</dbReference>
<dbReference type="InterPro" id="IPR050525">
    <property type="entry name" value="ECM_Assembly_Org"/>
</dbReference>
<dbReference type="PANTHER" id="PTHR24020:SF37">
    <property type="entry name" value="VON WILLEBRAND FACTOR A DOMAIN-CONTAINING PROTEIN 2"/>
    <property type="match status" value="1"/>
</dbReference>
<dbReference type="GO" id="GO:0005615">
    <property type="term" value="C:extracellular space"/>
    <property type="evidence" value="ECO:0007669"/>
    <property type="project" value="TreeGrafter"/>
</dbReference>
<dbReference type="PRINTS" id="PR00453">
    <property type="entry name" value="VWFADOMAIN"/>
</dbReference>
<proteinExistence type="predicted"/>
<dbReference type="PANTHER" id="PTHR24020">
    <property type="entry name" value="COLLAGEN ALPHA"/>
    <property type="match status" value="1"/>
</dbReference>
<reference evidence="3" key="2">
    <citation type="submission" date="2025-09" db="UniProtKB">
        <authorList>
            <consortium name="Ensembl"/>
        </authorList>
    </citation>
    <scope>IDENTIFICATION</scope>
</reference>
<feature type="domain" description="VWFA" evidence="2">
    <location>
        <begin position="496"/>
        <end position="670"/>
    </location>
</feature>
<dbReference type="PROSITE" id="PS50234">
    <property type="entry name" value="VWFA"/>
    <property type="match status" value="3"/>
</dbReference>
<dbReference type="InterPro" id="IPR036465">
    <property type="entry name" value="vWFA_dom_sf"/>
</dbReference>
<evidence type="ECO:0000313" key="3">
    <source>
        <dbReference type="Ensembl" id="ENSEBUP00000020150.1"/>
    </source>
</evidence>
<dbReference type="Ensembl" id="ENSEBUT00000020726.1">
    <property type="protein sequence ID" value="ENSEBUP00000020150.1"/>
    <property type="gene ID" value="ENSEBUG00000012495.1"/>
</dbReference>
<dbReference type="Gene3D" id="3.40.50.410">
    <property type="entry name" value="von Willebrand factor, type A domain"/>
    <property type="match status" value="3"/>
</dbReference>
<accession>A0A8C4QT00</accession>
<name>A0A8C4QT00_EPTBU</name>
<dbReference type="Pfam" id="PF00092">
    <property type="entry name" value="VWA"/>
    <property type="match status" value="3"/>
</dbReference>
<dbReference type="OMA" id="GNHVCWK"/>
<feature type="compositionally biased region" description="Gly residues" evidence="1">
    <location>
        <begin position="685"/>
        <end position="695"/>
    </location>
</feature>
<dbReference type="AlphaFoldDB" id="A0A8C4QT00"/>
<evidence type="ECO:0000256" key="1">
    <source>
        <dbReference type="SAM" id="MobiDB-lite"/>
    </source>
</evidence>
<protein>
    <submittedName>
        <fullName evidence="3">von Willebrand factor A domain containing 2</fullName>
    </submittedName>
</protein>
<dbReference type="GO" id="GO:0007161">
    <property type="term" value="P:calcium-independent cell-matrix adhesion"/>
    <property type="evidence" value="ECO:0007669"/>
    <property type="project" value="TreeGrafter"/>
</dbReference>
<dbReference type="Proteomes" id="UP000694388">
    <property type="component" value="Unplaced"/>
</dbReference>
<dbReference type="GO" id="GO:0005604">
    <property type="term" value="C:basement membrane"/>
    <property type="evidence" value="ECO:0007669"/>
    <property type="project" value="TreeGrafter"/>
</dbReference>
<feature type="domain" description="VWFA" evidence="2">
    <location>
        <begin position="307"/>
        <end position="444"/>
    </location>
</feature>
<dbReference type="SMART" id="SM00327">
    <property type="entry name" value="VWA"/>
    <property type="match status" value="3"/>
</dbReference>
<reference evidence="3" key="1">
    <citation type="submission" date="2025-08" db="UniProtKB">
        <authorList>
            <consortium name="Ensembl"/>
        </authorList>
    </citation>
    <scope>IDENTIFICATION</scope>
</reference>
<feature type="region of interest" description="Disordered" evidence="1">
    <location>
        <begin position="685"/>
        <end position="718"/>
    </location>
</feature>
<feature type="compositionally biased region" description="Basic residues" evidence="1">
    <location>
        <begin position="696"/>
        <end position="708"/>
    </location>
</feature>